<proteinExistence type="predicted"/>
<dbReference type="STRING" id="158441.A0A226DX00"/>
<dbReference type="PROSITE" id="PS50835">
    <property type="entry name" value="IG_LIKE"/>
    <property type="match status" value="1"/>
</dbReference>
<organism evidence="2 3">
    <name type="scientific">Folsomia candida</name>
    <name type="common">Springtail</name>
    <dbReference type="NCBI Taxonomy" id="158441"/>
    <lineage>
        <taxon>Eukaryota</taxon>
        <taxon>Metazoa</taxon>
        <taxon>Ecdysozoa</taxon>
        <taxon>Arthropoda</taxon>
        <taxon>Hexapoda</taxon>
        <taxon>Collembola</taxon>
        <taxon>Entomobryomorpha</taxon>
        <taxon>Isotomoidea</taxon>
        <taxon>Isotomidae</taxon>
        <taxon>Proisotominae</taxon>
        <taxon>Folsomia</taxon>
    </lineage>
</organism>
<feature type="domain" description="Ig-like" evidence="1">
    <location>
        <begin position="38"/>
        <end position="121"/>
    </location>
</feature>
<dbReference type="InterPro" id="IPR007110">
    <property type="entry name" value="Ig-like_dom"/>
</dbReference>
<dbReference type="OMA" id="GENIMFR"/>
<dbReference type="AlphaFoldDB" id="A0A226DX00"/>
<dbReference type="Pfam" id="PF07679">
    <property type="entry name" value="I-set"/>
    <property type="match status" value="1"/>
</dbReference>
<dbReference type="Gene3D" id="2.60.40.10">
    <property type="entry name" value="Immunoglobulins"/>
    <property type="match status" value="1"/>
</dbReference>
<dbReference type="SMART" id="SM00408">
    <property type="entry name" value="IGc2"/>
    <property type="match status" value="1"/>
</dbReference>
<reference evidence="2 3" key="1">
    <citation type="submission" date="2015-12" db="EMBL/GenBank/DDBJ databases">
        <title>The genome of Folsomia candida.</title>
        <authorList>
            <person name="Faddeeva A."/>
            <person name="Derks M.F."/>
            <person name="Anvar Y."/>
            <person name="Smit S."/>
            <person name="Van Straalen N."/>
            <person name="Roelofs D."/>
        </authorList>
    </citation>
    <scope>NUCLEOTIDE SEQUENCE [LARGE SCALE GENOMIC DNA]</scope>
    <source>
        <strain evidence="2 3">VU population</strain>
        <tissue evidence="2">Whole body</tissue>
    </source>
</reference>
<gene>
    <name evidence="2" type="ORF">Fcan01_15099</name>
</gene>
<dbReference type="SUPFAM" id="SSF48726">
    <property type="entry name" value="Immunoglobulin"/>
    <property type="match status" value="1"/>
</dbReference>
<accession>A0A226DX00</accession>
<dbReference type="InterPro" id="IPR013783">
    <property type="entry name" value="Ig-like_fold"/>
</dbReference>
<dbReference type="InterPro" id="IPR013098">
    <property type="entry name" value="Ig_I-set"/>
</dbReference>
<evidence type="ECO:0000259" key="1">
    <source>
        <dbReference type="PROSITE" id="PS50835"/>
    </source>
</evidence>
<evidence type="ECO:0000313" key="2">
    <source>
        <dbReference type="EMBL" id="OXA50005.1"/>
    </source>
</evidence>
<dbReference type="InterPro" id="IPR003598">
    <property type="entry name" value="Ig_sub2"/>
</dbReference>
<dbReference type="Proteomes" id="UP000198287">
    <property type="component" value="Unassembled WGS sequence"/>
</dbReference>
<sequence>MRHTPQKIGVVGATFLLVCGFLCVGSSFLYGQTVPGLPTVNDRLQIDGGPEESWKRMTGENIMFRCITGLKDYPVFSWLKDGKPLPRDVIKYQLISNGNSFLEIPKTSIKSEGSYTCTVSNDFGVARKVFKLCVIAPGVKEDCPGWWYSWSRR</sequence>
<dbReference type="CDD" id="cd00096">
    <property type="entry name" value="Ig"/>
    <property type="match status" value="1"/>
</dbReference>
<dbReference type="InterPro" id="IPR036179">
    <property type="entry name" value="Ig-like_dom_sf"/>
</dbReference>
<keyword evidence="3" id="KW-1185">Reference proteome</keyword>
<name>A0A226DX00_FOLCA</name>
<dbReference type="EMBL" id="LNIX01000009">
    <property type="protein sequence ID" value="OXA50005.1"/>
    <property type="molecule type" value="Genomic_DNA"/>
</dbReference>
<evidence type="ECO:0000313" key="3">
    <source>
        <dbReference type="Proteomes" id="UP000198287"/>
    </source>
</evidence>
<protein>
    <submittedName>
        <fullName evidence="2">Hemicentin-1</fullName>
    </submittedName>
</protein>
<comment type="caution">
    <text evidence="2">The sequence shown here is derived from an EMBL/GenBank/DDBJ whole genome shotgun (WGS) entry which is preliminary data.</text>
</comment>